<evidence type="ECO:0000256" key="1">
    <source>
        <dbReference type="SAM" id="Coils"/>
    </source>
</evidence>
<feature type="region of interest" description="Disordered" evidence="2">
    <location>
        <begin position="258"/>
        <end position="296"/>
    </location>
</feature>
<feature type="compositionally biased region" description="Basic and acidic residues" evidence="2">
    <location>
        <begin position="258"/>
        <end position="272"/>
    </location>
</feature>
<dbReference type="EMBL" id="OZ022405">
    <property type="protein sequence ID" value="CAK9436447.1"/>
    <property type="molecule type" value="Genomic_DNA"/>
</dbReference>
<feature type="coiled-coil region" evidence="1">
    <location>
        <begin position="186"/>
        <end position="227"/>
    </location>
</feature>
<evidence type="ECO:0000313" key="4">
    <source>
        <dbReference type="Proteomes" id="UP001497383"/>
    </source>
</evidence>
<keyword evidence="1" id="KW-0175">Coiled coil</keyword>
<accession>A0ABP0ZIW8</accession>
<protein>
    <submittedName>
        <fullName evidence="3">Uncharacterized protein</fullName>
    </submittedName>
</protein>
<dbReference type="Proteomes" id="UP001497383">
    <property type="component" value="Chromosome 1"/>
</dbReference>
<organism evidence="3 4">
    <name type="scientific">Lodderomyces beijingensis</name>
    <dbReference type="NCBI Taxonomy" id="1775926"/>
    <lineage>
        <taxon>Eukaryota</taxon>
        <taxon>Fungi</taxon>
        <taxon>Dikarya</taxon>
        <taxon>Ascomycota</taxon>
        <taxon>Saccharomycotina</taxon>
        <taxon>Pichiomycetes</taxon>
        <taxon>Debaryomycetaceae</taxon>
        <taxon>Candida/Lodderomyces clade</taxon>
        <taxon>Lodderomyces</taxon>
    </lineage>
</organism>
<keyword evidence="4" id="KW-1185">Reference proteome</keyword>
<dbReference type="RefSeq" id="XP_066827943.1">
    <property type="nucleotide sequence ID" value="XM_066970846.1"/>
</dbReference>
<sequence>MTVGTRKHVLDDDDDEYCNHSVGSHGESMADRSGKRIKLDSLLEDLHLNDDKPTHSFIDKKDKGKRDSYIIPHVKSPFGLGSGGSGGGIFKKPNAPQSYTLSQLDNYINGRIVDHFQNIITSNMKMITWYNFKFLIVYVYRRWFVKLFNRFLRKYNTKNQSKIHPFNTYEKVLQLIPEGHLTWNDLKKIIAEENRLEIKRLQLKQEVRESQKESDSIKREAEEYKGLGYNYWDNLKLDGDLDMLDDDADEANEPVKKIVELKHDDPDDRDVQMNDESGSGYVEANYGTYYPSHAVH</sequence>
<gene>
    <name evidence="3" type="ORF">LODBEIA_P10050</name>
</gene>
<reference evidence="3 4" key="1">
    <citation type="submission" date="2024-03" db="EMBL/GenBank/DDBJ databases">
        <authorList>
            <person name="Brejova B."/>
        </authorList>
    </citation>
    <scope>NUCLEOTIDE SEQUENCE [LARGE SCALE GENOMIC DNA]</scope>
    <source>
        <strain evidence="3 4">CBS 14171</strain>
    </source>
</reference>
<evidence type="ECO:0000313" key="3">
    <source>
        <dbReference type="EMBL" id="CAK9436447.1"/>
    </source>
</evidence>
<evidence type="ECO:0000256" key="2">
    <source>
        <dbReference type="SAM" id="MobiDB-lite"/>
    </source>
</evidence>
<name>A0ABP0ZIW8_9ASCO</name>
<proteinExistence type="predicted"/>
<dbReference type="GeneID" id="92206201"/>